<keyword evidence="2" id="KW-1185">Reference proteome</keyword>
<dbReference type="EMBL" id="JASCZI010151982">
    <property type="protein sequence ID" value="MED6175076.1"/>
    <property type="molecule type" value="Genomic_DNA"/>
</dbReference>
<dbReference type="Proteomes" id="UP001341840">
    <property type="component" value="Unassembled WGS sequence"/>
</dbReference>
<evidence type="ECO:0008006" key="3">
    <source>
        <dbReference type="Google" id="ProtNLM"/>
    </source>
</evidence>
<name>A0ABU6VRP8_9FABA</name>
<evidence type="ECO:0000313" key="1">
    <source>
        <dbReference type="EMBL" id="MED6175076.1"/>
    </source>
</evidence>
<accession>A0ABU6VRP8</accession>
<organism evidence="1 2">
    <name type="scientific">Stylosanthes scabra</name>
    <dbReference type="NCBI Taxonomy" id="79078"/>
    <lineage>
        <taxon>Eukaryota</taxon>
        <taxon>Viridiplantae</taxon>
        <taxon>Streptophyta</taxon>
        <taxon>Embryophyta</taxon>
        <taxon>Tracheophyta</taxon>
        <taxon>Spermatophyta</taxon>
        <taxon>Magnoliopsida</taxon>
        <taxon>eudicotyledons</taxon>
        <taxon>Gunneridae</taxon>
        <taxon>Pentapetalae</taxon>
        <taxon>rosids</taxon>
        <taxon>fabids</taxon>
        <taxon>Fabales</taxon>
        <taxon>Fabaceae</taxon>
        <taxon>Papilionoideae</taxon>
        <taxon>50 kb inversion clade</taxon>
        <taxon>dalbergioids sensu lato</taxon>
        <taxon>Dalbergieae</taxon>
        <taxon>Pterocarpus clade</taxon>
        <taxon>Stylosanthes</taxon>
    </lineage>
</organism>
<protein>
    <recommendedName>
        <fullName evidence="3">Retrotransposon gag domain-containing protein</fullName>
    </recommendedName>
</protein>
<proteinExistence type="predicted"/>
<sequence length="147" mass="16798">MTVAEYTHKFEELCRFSRIGQGNPTKFEEWKCIKFEGGLRDDLLAFVGPMEIRTFPELVNKSQLVEGCSKKLEAAQENRREVVHKNFNKSLAPRGINFKANGQQHHQNQQGVITWDKSKENNLSKIRTTSYAQSVGRIMVEDAVNLG</sequence>
<evidence type="ECO:0000313" key="2">
    <source>
        <dbReference type="Proteomes" id="UP001341840"/>
    </source>
</evidence>
<reference evidence="1 2" key="1">
    <citation type="journal article" date="2023" name="Plants (Basel)">
        <title>Bridging the Gap: Combining Genomics and Transcriptomics Approaches to Understand Stylosanthes scabra, an Orphan Legume from the Brazilian Caatinga.</title>
        <authorList>
            <person name="Ferreira-Neto J.R.C."/>
            <person name="da Silva M.D."/>
            <person name="Binneck E."/>
            <person name="de Melo N.F."/>
            <person name="da Silva R.H."/>
            <person name="de Melo A.L.T.M."/>
            <person name="Pandolfi V."/>
            <person name="Bustamante F.O."/>
            <person name="Brasileiro-Vidal A.C."/>
            <person name="Benko-Iseppon A.M."/>
        </authorList>
    </citation>
    <scope>NUCLEOTIDE SEQUENCE [LARGE SCALE GENOMIC DNA]</scope>
    <source>
        <tissue evidence="1">Leaves</tissue>
    </source>
</reference>
<gene>
    <name evidence="1" type="ORF">PIB30_075052</name>
</gene>
<comment type="caution">
    <text evidence="1">The sequence shown here is derived from an EMBL/GenBank/DDBJ whole genome shotgun (WGS) entry which is preliminary data.</text>
</comment>